<dbReference type="PANTHER" id="PTHR45528">
    <property type="entry name" value="SENSOR HISTIDINE KINASE CPXA"/>
    <property type="match status" value="1"/>
</dbReference>
<keyword evidence="14" id="KW-0175">Coiled coil</keyword>
<evidence type="ECO:0000256" key="5">
    <source>
        <dbReference type="ARBA" id="ARBA00022553"/>
    </source>
</evidence>
<dbReference type="PROSITE" id="PS50109">
    <property type="entry name" value="HIS_KIN"/>
    <property type="match status" value="1"/>
</dbReference>
<keyword evidence="8" id="KW-0547">Nucleotide-binding</keyword>
<accession>A0A1U9K496</accession>
<dbReference type="Gene3D" id="3.30.565.10">
    <property type="entry name" value="Histidine kinase-like ATPase, C-terminal domain"/>
    <property type="match status" value="1"/>
</dbReference>
<dbReference type="PANTHER" id="PTHR45528:SF1">
    <property type="entry name" value="SENSOR HISTIDINE KINASE CPXA"/>
    <property type="match status" value="1"/>
</dbReference>
<dbReference type="Pfam" id="PF00672">
    <property type="entry name" value="HAMP"/>
    <property type="match status" value="1"/>
</dbReference>
<feature type="transmembrane region" description="Helical" evidence="15">
    <location>
        <begin position="12"/>
        <end position="36"/>
    </location>
</feature>
<feature type="domain" description="Histidine kinase" evidence="16">
    <location>
        <begin position="260"/>
        <end position="449"/>
    </location>
</feature>
<dbReference type="SMART" id="SM00387">
    <property type="entry name" value="HATPase_c"/>
    <property type="match status" value="1"/>
</dbReference>
<evidence type="ECO:0000256" key="9">
    <source>
        <dbReference type="ARBA" id="ARBA00022777"/>
    </source>
</evidence>
<evidence type="ECO:0000256" key="3">
    <source>
        <dbReference type="ARBA" id="ARBA00012438"/>
    </source>
</evidence>
<dbReference type="GO" id="GO:0005524">
    <property type="term" value="F:ATP binding"/>
    <property type="evidence" value="ECO:0007669"/>
    <property type="project" value="UniProtKB-KW"/>
</dbReference>
<keyword evidence="6" id="KW-0808">Transferase</keyword>
<keyword evidence="4" id="KW-1003">Cell membrane</keyword>
<dbReference type="KEGG" id="ntr:B0W44_02795"/>
<keyword evidence="5" id="KW-0597">Phosphoprotein</keyword>
<dbReference type="InterPro" id="IPR036097">
    <property type="entry name" value="HisK_dim/P_sf"/>
</dbReference>
<keyword evidence="12" id="KW-0902">Two-component regulatory system</keyword>
<dbReference type="InterPro" id="IPR036890">
    <property type="entry name" value="HATPase_C_sf"/>
</dbReference>
<organism evidence="18 19">
    <name type="scientific">Novibacillus thermophilus</name>
    <dbReference type="NCBI Taxonomy" id="1471761"/>
    <lineage>
        <taxon>Bacteria</taxon>
        <taxon>Bacillati</taxon>
        <taxon>Bacillota</taxon>
        <taxon>Bacilli</taxon>
        <taxon>Bacillales</taxon>
        <taxon>Thermoactinomycetaceae</taxon>
        <taxon>Novibacillus</taxon>
    </lineage>
</organism>
<keyword evidence="9" id="KW-0418">Kinase</keyword>
<comment type="subcellular location">
    <subcellularLocation>
        <location evidence="2">Cell membrane</location>
        <topology evidence="2">Multi-pass membrane protein</topology>
    </subcellularLocation>
</comment>
<dbReference type="SUPFAM" id="SSF158472">
    <property type="entry name" value="HAMP domain-like"/>
    <property type="match status" value="1"/>
</dbReference>
<proteinExistence type="predicted"/>
<feature type="domain" description="HAMP" evidence="17">
    <location>
        <begin position="193"/>
        <end position="245"/>
    </location>
</feature>
<dbReference type="InterPro" id="IPR050398">
    <property type="entry name" value="HssS/ArlS-like"/>
</dbReference>
<dbReference type="SMART" id="SM00304">
    <property type="entry name" value="HAMP"/>
    <property type="match status" value="1"/>
</dbReference>
<dbReference type="Gene3D" id="6.10.340.10">
    <property type="match status" value="1"/>
</dbReference>
<evidence type="ECO:0000256" key="4">
    <source>
        <dbReference type="ARBA" id="ARBA00022475"/>
    </source>
</evidence>
<sequence>MSERKWRKSLLAKYLVVVVIFIALVPLINSAIVWGYNRFLAVEHGITPKYEYREIEKMWHEAARKMADDSDAVRVEKLKRLKETYPEATVFWVDGEGVTRLKLPQDADVPDEWTASMAVDFMKSSVAADPFTVVALLGEDEQDGFMTIQIPLSLFSVPVEQNMYTMLTPIVAFFVIVGLNVGLFVFLSWLFFTRIRRRLTTLQQAMREAEMTGDFVTVPVRRDDEIADLERSFNRMAEQLKESREREQAEEQLRRELIANLSHDLRTPLTVIRGHAYSLAQEELSEKGARSLAVIDDKIRYLGELIDNLLSFSLLSAGKYPYRPERLDVVRLLRAITASWYPLLEREGFDIEVTLPEQEIYWEVDRQWFQRIWDNLFQNALRYAKEGKYVGVSAQIGNERTCLTLEDRGPGLENTRTASKGAGIGLSIVSLMAETMDLKWHIESSEQGTRCFLCKDSPYSRS</sequence>
<feature type="coiled-coil region" evidence="14">
    <location>
        <begin position="226"/>
        <end position="260"/>
    </location>
</feature>
<dbReference type="EMBL" id="CP019699">
    <property type="protein sequence ID" value="AQS54856.1"/>
    <property type="molecule type" value="Genomic_DNA"/>
</dbReference>
<evidence type="ECO:0000313" key="19">
    <source>
        <dbReference type="Proteomes" id="UP000188603"/>
    </source>
</evidence>
<dbReference type="InterPro" id="IPR005467">
    <property type="entry name" value="His_kinase_dom"/>
</dbReference>
<dbReference type="GO" id="GO:0005886">
    <property type="term" value="C:plasma membrane"/>
    <property type="evidence" value="ECO:0007669"/>
    <property type="project" value="UniProtKB-SubCell"/>
</dbReference>
<keyword evidence="7 15" id="KW-0812">Transmembrane</keyword>
<dbReference type="Pfam" id="PF02518">
    <property type="entry name" value="HATPase_c"/>
    <property type="match status" value="1"/>
</dbReference>
<evidence type="ECO:0000259" key="17">
    <source>
        <dbReference type="PROSITE" id="PS50885"/>
    </source>
</evidence>
<evidence type="ECO:0000256" key="15">
    <source>
        <dbReference type="SAM" id="Phobius"/>
    </source>
</evidence>
<dbReference type="InterPro" id="IPR003661">
    <property type="entry name" value="HisK_dim/P_dom"/>
</dbReference>
<evidence type="ECO:0000256" key="7">
    <source>
        <dbReference type="ARBA" id="ARBA00022692"/>
    </source>
</evidence>
<dbReference type="RefSeq" id="WP_077718674.1">
    <property type="nucleotide sequence ID" value="NZ_CP019699.1"/>
</dbReference>
<dbReference type="Gene3D" id="1.10.287.130">
    <property type="match status" value="1"/>
</dbReference>
<gene>
    <name evidence="18" type="ORF">B0W44_02795</name>
</gene>
<evidence type="ECO:0000259" key="16">
    <source>
        <dbReference type="PROSITE" id="PS50109"/>
    </source>
</evidence>
<dbReference type="SUPFAM" id="SSF55874">
    <property type="entry name" value="ATPase domain of HSP90 chaperone/DNA topoisomerase II/histidine kinase"/>
    <property type="match status" value="1"/>
</dbReference>
<keyword evidence="10" id="KW-0067">ATP-binding</keyword>
<name>A0A1U9K496_9BACL</name>
<dbReference type="AlphaFoldDB" id="A0A1U9K496"/>
<evidence type="ECO:0000313" key="18">
    <source>
        <dbReference type="EMBL" id="AQS54856.1"/>
    </source>
</evidence>
<keyword evidence="19" id="KW-1185">Reference proteome</keyword>
<dbReference type="OrthoDB" id="14660at2"/>
<evidence type="ECO:0000256" key="10">
    <source>
        <dbReference type="ARBA" id="ARBA00022840"/>
    </source>
</evidence>
<keyword evidence="13 15" id="KW-0472">Membrane</keyword>
<dbReference type="InterPro" id="IPR003594">
    <property type="entry name" value="HATPase_dom"/>
</dbReference>
<dbReference type="CDD" id="cd06225">
    <property type="entry name" value="HAMP"/>
    <property type="match status" value="1"/>
</dbReference>
<dbReference type="STRING" id="1471761.B0W44_02795"/>
<dbReference type="Proteomes" id="UP000188603">
    <property type="component" value="Chromosome"/>
</dbReference>
<evidence type="ECO:0000256" key="8">
    <source>
        <dbReference type="ARBA" id="ARBA00022741"/>
    </source>
</evidence>
<evidence type="ECO:0000256" key="1">
    <source>
        <dbReference type="ARBA" id="ARBA00000085"/>
    </source>
</evidence>
<dbReference type="SMART" id="SM00388">
    <property type="entry name" value="HisKA"/>
    <property type="match status" value="1"/>
</dbReference>
<protein>
    <recommendedName>
        <fullName evidence="3">histidine kinase</fullName>
        <ecNumber evidence="3">2.7.13.3</ecNumber>
    </recommendedName>
</protein>
<evidence type="ECO:0000256" key="2">
    <source>
        <dbReference type="ARBA" id="ARBA00004651"/>
    </source>
</evidence>
<dbReference type="SUPFAM" id="SSF47384">
    <property type="entry name" value="Homodimeric domain of signal transducing histidine kinase"/>
    <property type="match status" value="1"/>
</dbReference>
<evidence type="ECO:0000256" key="11">
    <source>
        <dbReference type="ARBA" id="ARBA00022989"/>
    </source>
</evidence>
<comment type="catalytic activity">
    <reaction evidence="1">
        <text>ATP + protein L-histidine = ADP + protein N-phospho-L-histidine.</text>
        <dbReference type="EC" id="2.7.13.3"/>
    </reaction>
</comment>
<dbReference type="CDD" id="cd00082">
    <property type="entry name" value="HisKA"/>
    <property type="match status" value="1"/>
</dbReference>
<evidence type="ECO:0000256" key="6">
    <source>
        <dbReference type="ARBA" id="ARBA00022679"/>
    </source>
</evidence>
<evidence type="ECO:0000256" key="12">
    <source>
        <dbReference type="ARBA" id="ARBA00023012"/>
    </source>
</evidence>
<dbReference type="Pfam" id="PF00512">
    <property type="entry name" value="HisKA"/>
    <property type="match status" value="1"/>
</dbReference>
<keyword evidence="11 15" id="KW-1133">Transmembrane helix</keyword>
<feature type="transmembrane region" description="Helical" evidence="15">
    <location>
        <begin position="170"/>
        <end position="192"/>
    </location>
</feature>
<dbReference type="GO" id="GO:0000155">
    <property type="term" value="F:phosphorelay sensor kinase activity"/>
    <property type="evidence" value="ECO:0007669"/>
    <property type="project" value="InterPro"/>
</dbReference>
<dbReference type="InterPro" id="IPR003660">
    <property type="entry name" value="HAMP_dom"/>
</dbReference>
<evidence type="ECO:0000256" key="13">
    <source>
        <dbReference type="ARBA" id="ARBA00023136"/>
    </source>
</evidence>
<reference evidence="18 19" key="1">
    <citation type="journal article" date="2015" name="Int. J. Syst. Evol. Microbiol.">
        <title>Novibacillus thermophilus gen. nov., sp. nov., a Gram-staining-negative and moderately thermophilic member of the family Thermoactinomycetaceae.</title>
        <authorList>
            <person name="Yang G."/>
            <person name="Chen J."/>
            <person name="Zhou S."/>
        </authorList>
    </citation>
    <scope>NUCLEOTIDE SEQUENCE [LARGE SCALE GENOMIC DNA]</scope>
    <source>
        <strain evidence="18 19">SG-1</strain>
    </source>
</reference>
<evidence type="ECO:0000256" key="14">
    <source>
        <dbReference type="SAM" id="Coils"/>
    </source>
</evidence>
<dbReference type="PROSITE" id="PS50885">
    <property type="entry name" value="HAMP"/>
    <property type="match status" value="1"/>
</dbReference>
<dbReference type="EC" id="2.7.13.3" evidence="3"/>